<dbReference type="InterPro" id="IPR000524">
    <property type="entry name" value="Tscrpt_reg_HTH_GntR"/>
</dbReference>
<reference evidence="7 8" key="1">
    <citation type="submission" date="2020-08" db="EMBL/GenBank/DDBJ databases">
        <title>Oceanospirillum sp. nov. isolated from marine sediment.</title>
        <authorList>
            <person name="Ji X."/>
        </authorList>
    </citation>
    <scope>NUCLEOTIDE SEQUENCE [LARGE SCALE GENOMIC DNA]</scope>
    <source>
        <strain evidence="7 8">D5</strain>
    </source>
</reference>
<evidence type="ECO:0000256" key="5">
    <source>
        <dbReference type="ARBA" id="ARBA00023163"/>
    </source>
</evidence>
<evidence type="ECO:0000313" key="7">
    <source>
        <dbReference type="EMBL" id="MBB1487638.1"/>
    </source>
</evidence>
<dbReference type="InterPro" id="IPR036390">
    <property type="entry name" value="WH_DNA-bd_sf"/>
</dbReference>
<dbReference type="CDD" id="cd00609">
    <property type="entry name" value="AAT_like"/>
    <property type="match status" value="1"/>
</dbReference>
<keyword evidence="8" id="KW-1185">Reference proteome</keyword>
<feature type="domain" description="HTH gntR-type" evidence="6">
    <location>
        <begin position="3"/>
        <end position="71"/>
    </location>
</feature>
<dbReference type="InterPro" id="IPR015421">
    <property type="entry name" value="PyrdxlP-dep_Trfase_major"/>
</dbReference>
<organism evidence="7 8">
    <name type="scientific">Oceanospirillum sediminis</name>
    <dbReference type="NCBI Taxonomy" id="2760088"/>
    <lineage>
        <taxon>Bacteria</taxon>
        <taxon>Pseudomonadati</taxon>
        <taxon>Pseudomonadota</taxon>
        <taxon>Gammaproteobacteria</taxon>
        <taxon>Oceanospirillales</taxon>
        <taxon>Oceanospirillaceae</taxon>
        <taxon>Oceanospirillum</taxon>
    </lineage>
</organism>
<dbReference type="SUPFAM" id="SSF46785">
    <property type="entry name" value="Winged helix' DNA-binding domain"/>
    <property type="match status" value="1"/>
</dbReference>
<comment type="similarity">
    <text evidence="1">In the C-terminal section; belongs to the class-I pyridoxal-phosphate-dependent aminotransferase family.</text>
</comment>
<dbReference type="Gene3D" id="3.40.640.10">
    <property type="entry name" value="Type I PLP-dependent aspartate aminotransferase-like (Major domain)"/>
    <property type="match status" value="1"/>
</dbReference>
<keyword evidence="7" id="KW-0808">Transferase</keyword>
<dbReference type="InterPro" id="IPR015424">
    <property type="entry name" value="PyrdxlP-dep_Trfase"/>
</dbReference>
<evidence type="ECO:0000313" key="8">
    <source>
        <dbReference type="Proteomes" id="UP000565262"/>
    </source>
</evidence>
<dbReference type="SUPFAM" id="SSF53383">
    <property type="entry name" value="PLP-dependent transferases"/>
    <property type="match status" value="1"/>
</dbReference>
<dbReference type="SMART" id="SM00345">
    <property type="entry name" value="HTH_GNTR"/>
    <property type="match status" value="1"/>
</dbReference>
<sequence length="448" mass="49400">MPSPRYKQLVDRFAGKIRSGELPPGEKLPPHRTLAAAENMALVTASRVYAELEKMGLVSCETGRGTFVRETALPTGHGVDQKSNPPDTLDLNFNSPLVEGQSELFRDALKKLASSGDLETLLHYQPHAGRPTERQAISHYLADKKTEVSAEQIFITNGTQHALSSVLLTLFNPGDVIAVDAQTYSGFKVLAQLHHIELVAIPVTPQGPNLNALRTLCQARRVRGIYTMPTLHNPLGWVLDLECRKQLAAIAEQSDLIIIEDGAYDYLANDAPARMMTLAPDRSVYVSGFSKNVATGLRVGYLVTPVKWCESFERCIRATSWNTPALNTALITRWLQDGTVARLEQEKRQDAGQRQDIARQVLQEHHIWSHPNAYTLWLPLPEGVRADQVVHSLLNHHIAVATAEPFTVGPSVPQAIRIALASIPLPQLQAALVTINQVIEDHYCGITD</sequence>
<dbReference type="GO" id="GO:0003677">
    <property type="term" value="F:DNA binding"/>
    <property type="evidence" value="ECO:0007669"/>
    <property type="project" value="UniProtKB-KW"/>
</dbReference>
<gene>
    <name evidence="7" type="ORF">H4O21_13565</name>
</gene>
<keyword evidence="7" id="KW-0032">Aminotransferase</keyword>
<dbReference type="Gene3D" id="1.10.10.10">
    <property type="entry name" value="Winged helix-like DNA-binding domain superfamily/Winged helix DNA-binding domain"/>
    <property type="match status" value="1"/>
</dbReference>
<keyword evidence="5" id="KW-0804">Transcription</keyword>
<name>A0A839IRQ7_9GAMM</name>
<proteinExistence type="inferred from homology"/>
<dbReference type="InterPro" id="IPR015422">
    <property type="entry name" value="PyrdxlP-dep_Trfase_small"/>
</dbReference>
<dbReference type="GO" id="GO:0008483">
    <property type="term" value="F:transaminase activity"/>
    <property type="evidence" value="ECO:0007669"/>
    <property type="project" value="UniProtKB-KW"/>
</dbReference>
<dbReference type="Gene3D" id="3.90.1150.10">
    <property type="entry name" value="Aspartate Aminotransferase, domain 1"/>
    <property type="match status" value="1"/>
</dbReference>
<dbReference type="CDD" id="cd07377">
    <property type="entry name" value="WHTH_GntR"/>
    <property type="match status" value="1"/>
</dbReference>
<dbReference type="Pfam" id="PF00155">
    <property type="entry name" value="Aminotran_1_2"/>
    <property type="match status" value="1"/>
</dbReference>
<protein>
    <submittedName>
        <fullName evidence="7">PLP-dependent aminotransferase family protein</fullName>
    </submittedName>
</protein>
<keyword evidence="2" id="KW-0663">Pyridoxal phosphate</keyword>
<dbReference type="GO" id="GO:0003700">
    <property type="term" value="F:DNA-binding transcription factor activity"/>
    <property type="evidence" value="ECO:0007669"/>
    <property type="project" value="InterPro"/>
</dbReference>
<comment type="caution">
    <text evidence="7">The sequence shown here is derived from an EMBL/GenBank/DDBJ whole genome shotgun (WGS) entry which is preliminary data.</text>
</comment>
<keyword evidence="3" id="KW-0805">Transcription regulation</keyword>
<dbReference type="RefSeq" id="WP_182809416.1">
    <property type="nucleotide sequence ID" value="NZ_JACJFM010000017.1"/>
</dbReference>
<dbReference type="Proteomes" id="UP000565262">
    <property type="component" value="Unassembled WGS sequence"/>
</dbReference>
<keyword evidence="4" id="KW-0238">DNA-binding</keyword>
<evidence type="ECO:0000256" key="3">
    <source>
        <dbReference type="ARBA" id="ARBA00023015"/>
    </source>
</evidence>
<dbReference type="Pfam" id="PF00392">
    <property type="entry name" value="GntR"/>
    <property type="match status" value="1"/>
</dbReference>
<dbReference type="AlphaFoldDB" id="A0A839IRQ7"/>
<dbReference type="InterPro" id="IPR051446">
    <property type="entry name" value="HTH_trans_reg/aminotransferase"/>
</dbReference>
<accession>A0A839IRQ7</accession>
<dbReference type="InterPro" id="IPR004839">
    <property type="entry name" value="Aminotransferase_I/II_large"/>
</dbReference>
<dbReference type="PROSITE" id="PS50949">
    <property type="entry name" value="HTH_GNTR"/>
    <property type="match status" value="1"/>
</dbReference>
<dbReference type="EMBL" id="JACJFM010000017">
    <property type="protein sequence ID" value="MBB1487638.1"/>
    <property type="molecule type" value="Genomic_DNA"/>
</dbReference>
<evidence type="ECO:0000259" key="6">
    <source>
        <dbReference type="PROSITE" id="PS50949"/>
    </source>
</evidence>
<dbReference type="InterPro" id="IPR036388">
    <property type="entry name" value="WH-like_DNA-bd_sf"/>
</dbReference>
<evidence type="ECO:0000256" key="2">
    <source>
        <dbReference type="ARBA" id="ARBA00022898"/>
    </source>
</evidence>
<evidence type="ECO:0000256" key="1">
    <source>
        <dbReference type="ARBA" id="ARBA00005384"/>
    </source>
</evidence>
<dbReference type="GO" id="GO:0030170">
    <property type="term" value="F:pyridoxal phosphate binding"/>
    <property type="evidence" value="ECO:0007669"/>
    <property type="project" value="InterPro"/>
</dbReference>
<dbReference type="PANTHER" id="PTHR46577">
    <property type="entry name" value="HTH-TYPE TRANSCRIPTIONAL REGULATORY PROTEIN GABR"/>
    <property type="match status" value="1"/>
</dbReference>
<evidence type="ECO:0000256" key="4">
    <source>
        <dbReference type="ARBA" id="ARBA00023125"/>
    </source>
</evidence>
<dbReference type="PANTHER" id="PTHR46577:SF1">
    <property type="entry name" value="HTH-TYPE TRANSCRIPTIONAL REGULATORY PROTEIN GABR"/>
    <property type="match status" value="1"/>
</dbReference>